<dbReference type="GO" id="GO:0016787">
    <property type="term" value="F:hydrolase activity"/>
    <property type="evidence" value="ECO:0007669"/>
    <property type="project" value="UniProtKB-KW"/>
</dbReference>
<evidence type="ECO:0000313" key="4">
    <source>
        <dbReference type="Proteomes" id="UP000535838"/>
    </source>
</evidence>
<dbReference type="PROSITE" id="PS51272">
    <property type="entry name" value="SLH"/>
    <property type="match status" value="1"/>
</dbReference>
<organism evidence="3 4">
    <name type="scientific">Cohnella thailandensis</name>
    <dbReference type="NCBI Taxonomy" id="557557"/>
    <lineage>
        <taxon>Bacteria</taxon>
        <taxon>Bacillati</taxon>
        <taxon>Bacillota</taxon>
        <taxon>Bacilli</taxon>
        <taxon>Bacillales</taxon>
        <taxon>Paenibacillaceae</taxon>
        <taxon>Cohnella</taxon>
    </lineage>
</organism>
<proteinExistence type="predicted"/>
<feature type="chain" id="PRO_5038467160" evidence="1">
    <location>
        <begin position="24"/>
        <end position="684"/>
    </location>
</feature>
<dbReference type="PANTHER" id="PTHR46825">
    <property type="entry name" value="D-ALANYL-D-ALANINE-CARBOXYPEPTIDASE/ENDOPEPTIDASE AMPH"/>
    <property type="match status" value="1"/>
</dbReference>
<dbReference type="RefSeq" id="WP_185119793.1">
    <property type="nucleotide sequence ID" value="NZ_JACJVQ010000007.1"/>
</dbReference>
<dbReference type="InterPro" id="IPR050491">
    <property type="entry name" value="AmpC-like"/>
</dbReference>
<dbReference type="EMBL" id="JACJVQ010000007">
    <property type="protein sequence ID" value="MBB6634557.1"/>
    <property type="molecule type" value="Genomic_DNA"/>
</dbReference>
<name>A0A841SY81_9BACL</name>
<keyword evidence="1" id="KW-0732">Signal</keyword>
<evidence type="ECO:0000256" key="1">
    <source>
        <dbReference type="SAM" id="SignalP"/>
    </source>
</evidence>
<keyword evidence="4" id="KW-1185">Reference proteome</keyword>
<evidence type="ECO:0000259" key="2">
    <source>
        <dbReference type="PROSITE" id="PS51272"/>
    </source>
</evidence>
<sequence>MKRNSTVVCVLATALALSLPAMALSVPGVSAAEATAPSAASPAVSAISDSQNTAAFLDAFFARADVVSQASAFVVSVVQDGRVLAEKGYGVTDKTSGKPVDPADTTFRVGSVSKVFTALALMQLVDQGKVSLQDDIQKYLGGYKLTNPFDKPVTVEMLLTHTTGFEVRDPTDANILYDPSRKPLALKEALFEIFPPVVREPGTSYMYDNFASGLVGYIVQEVSGEPFNEYMTKHVFEPLGMTSSSFVQSDDLLGRLPTVYGADGTAAPVYRLSPDVIPEGSLITTASDMSRFMISFLNGGKTQDGKTILSQQSIQAMSTYHLQIDPDVPDMAYGFEAPPLPDSNGQNVIAKGGSIPGFGSLMWLLPDKKTGVFVTFNSDSDVMLRLYEEYMDRFYPGETKFGDPNYKARTQAELKKFDGTYADLRLGLLTSIKANEDGTLTSGNSAGVRATLTQRGDLLFVDEYGNPLAFKTDSQGNVLYLKYNNPGSYAAKTPDAPGFADVPADHPYAFYIHGLQSLGFYPGDLAQTFGTEETVARGEFVSAILREFHIPPSANEAVFKDVSESPYKGEIQAAAELGLISGTGGGSFEPDRPIKREEAAEFVRKLLEISGYVVPDNRSVVLAPGTSKWAETSVLTLVDLEIHGPEVVKAAGGAIDFGSKRDLTRQELAAIQYLLLLPEKSLIP</sequence>
<dbReference type="PANTHER" id="PTHR46825:SF9">
    <property type="entry name" value="BETA-LACTAMASE-RELATED DOMAIN-CONTAINING PROTEIN"/>
    <property type="match status" value="1"/>
</dbReference>
<dbReference type="Proteomes" id="UP000535838">
    <property type="component" value="Unassembled WGS sequence"/>
</dbReference>
<accession>A0A841SY81</accession>
<dbReference type="AlphaFoldDB" id="A0A841SY81"/>
<feature type="domain" description="SLH" evidence="2">
    <location>
        <begin position="554"/>
        <end position="617"/>
    </location>
</feature>
<keyword evidence="3" id="KW-0378">Hydrolase</keyword>
<reference evidence="3 4" key="1">
    <citation type="submission" date="2020-08" db="EMBL/GenBank/DDBJ databases">
        <title>Cohnella phylogeny.</title>
        <authorList>
            <person name="Dunlap C."/>
        </authorList>
    </citation>
    <scope>NUCLEOTIDE SEQUENCE [LARGE SCALE GENOMIC DNA]</scope>
    <source>
        <strain evidence="3 4">DSM 25241</strain>
    </source>
</reference>
<dbReference type="Pfam" id="PF00144">
    <property type="entry name" value="Beta-lactamase"/>
    <property type="match status" value="1"/>
</dbReference>
<dbReference type="SUPFAM" id="SSF56601">
    <property type="entry name" value="beta-lactamase/transpeptidase-like"/>
    <property type="match status" value="1"/>
</dbReference>
<dbReference type="Pfam" id="PF00395">
    <property type="entry name" value="SLH"/>
    <property type="match status" value="1"/>
</dbReference>
<feature type="signal peptide" evidence="1">
    <location>
        <begin position="1"/>
        <end position="23"/>
    </location>
</feature>
<dbReference type="Gene3D" id="3.40.710.10">
    <property type="entry name" value="DD-peptidase/beta-lactamase superfamily"/>
    <property type="match status" value="1"/>
</dbReference>
<dbReference type="InterPro" id="IPR001466">
    <property type="entry name" value="Beta-lactam-related"/>
</dbReference>
<dbReference type="InterPro" id="IPR001119">
    <property type="entry name" value="SLH_dom"/>
</dbReference>
<dbReference type="InterPro" id="IPR012338">
    <property type="entry name" value="Beta-lactam/transpept-like"/>
</dbReference>
<comment type="caution">
    <text evidence="3">The sequence shown here is derived from an EMBL/GenBank/DDBJ whole genome shotgun (WGS) entry which is preliminary data.</text>
</comment>
<protein>
    <submittedName>
        <fullName evidence="3">Serine hydrolase</fullName>
    </submittedName>
</protein>
<evidence type="ECO:0000313" key="3">
    <source>
        <dbReference type="EMBL" id="MBB6634557.1"/>
    </source>
</evidence>
<gene>
    <name evidence="3" type="ORF">H7B67_10595</name>
</gene>